<keyword evidence="2" id="KW-0378">Hydrolase</keyword>
<dbReference type="Gene3D" id="3.40.50.1820">
    <property type="entry name" value="alpha/beta hydrolase"/>
    <property type="match status" value="1"/>
</dbReference>
<protein>
    <submittedName>
        <fullName evidence="2">Alpha/beta hydrolase family protein</fullName>
    </submittedName>
</protein>
<feature type="domain" description="AB hydrolase-1" evidence="1">
    <location>
        <begin position="24"/>
        <end position="219"/>
    </location>
</feature>
<evidence type="ECO:0000259" key="1">
    <source>
        <dbReference type="Pfam" id="PF12697"/>
    </source>
</evidence>
<dbReference type="SUPFAM" id="SSF53474">
    <property type="entry name" value="alpha/beta-Hydrolases"/>
    <property type="match status" value="1"/>
</dbReference>
<dbReference type="InterPro" id="IPR029058">
    <property type="entry name" value="AB_hydrolase_fold"/>
</dbReference>
<accession>A0A6N2UDU1</accession>
<dbReference type="Pfam" id="PF12697">
    <property type="entry name" value="Abhydrolase_6"/>
    <property type="match status" value="1"/>
</dbReference>
<evidence type="ECO:0000313" key="2">
    <source>
        <dbReference type="EMBL" id="VYT15699.1"/>
    </source>
</evidence>
<gene>
    <name evidence="2" type="ORF">AULFYP135_01873</name>
</gene>
<dbReference type="GO" id="GO:0016787">
    <property type="term" value="F:hydrolase activity"/>
    <property type="evidence" value="ECO:0007669"/>
    <property type="project" value="UniProtKB-KW"/>
</dbReference>
<dbReference type="InterPro" id="IPR000073">
    <property type="entry name" value="AB_hydrolase_1"/>
</dbReference>
<dbReference type="EMBL" id="CACRSL010000003">
    <property type="protein sequence ID" value="VYT15699.1"/>
    <property type="molecule type" value="Genomic_DNA"/>
</dbReference>
<sequence>MDTTPIFIGEIPALLWGAPSSQLIVAVHGSGSHKGDEVIALLAREAVPKGYRVLSFDLPEHGDRQGHPALCKAQTCVPELVQVMAYAQTLASHIRLFGCSLGAYFGLLACRGFPLEQALFLSPVVDMERLIGNMMGWFQVTLQQLEAEGEIPTPMGQTLYWDYYCYVKGHPIDQWDAPTAILCSSQDTLSEPEVVHAFARRFSCDLQVLEGGEHFFHTPQQLAVYRDWLSRHIEPVV</sequence>
<proteinExistence type="predicted"/>
<organism evidence="2">
    <name type="scientific">uncultured Anaerotruncus sp</name>
    <dbReference type="NCBI Taxonomy" id="905011"/>
    <lineage>
        <taxon>Bacteria</taxon>
        <taxon>Bacillati</taxon>
        <taxon>Bacillota</taxon>
        <taxon>Clostridia</taxon>
        <taxon>Eubacteriales</taxon>
        <taxon>Oscillospiraceae</taxon>
        <taxon>Anaerotruncus</taxon>
        <taxon>environmental samples</taxon>
    </lineage>
</organism>
<dbReference type="AlphaFoldDB" id="A0A6N2UDU1"/>
<reference evidence="2" key="1">
    <citation type="submission" date="2019-11" db="EMBL/GenBank/DDBJ databases">
        <authorList>
            <person name="Feng L."/>
        </authorList>
    </citation>
    <scope>NUCLEOTIDE SEQUENCE</scope>
    <source>
        <strain evidence="2">AundefinedLFYP135</strain>
    </source>
</reference>
<name>A0A6N2UDU1_9FIRM</name>